<keyword evidence="3" id="KW-1003">Cell membrane</keyword>
<evidence type="ECO:0000313" key="15">
    <source>
        <dbReference type="Proteomes" id="UP000186004"/>
    </source>
</evidence>
<feature type="active site" description="Charge relay system" evidence="10">
    <location>
        <position position="68"/>
    </location>
</feature>
<dbReference type="GO" id="GO:0004252">
    <property type="term" value="F:serine-type endopeptidase activity"/>
    <property type="evidence" value="ECO:0007669"/>
    <property type="project" value="UniProtKB-UniRule"/>
</dbReference>
<dbReference type="PROSITE" id="PS51892">
    <property type="entry name" value="SUBTILASE"/>
    <property type="match status" value="1"/>
</dbReference>
<feature type="active site" description="Charge relay system" evidence="10">
    <location>
        <position position="257"/>
    </location>
</feature>
<keyword evidence="8 12" id="KW-1133">Transmembrane helix</keyword>
<keyword evidence="9 12" id="KW-0472">Membrane</keyword>
<dbReference type="GO" id="GO:0006508">
    <property type="term" value="P:proteolysis"/>
    <property type="evidence" value="ECO:0007669"/>
    <property type="project" value="UniProtKB-KW"/>
</dbReference>
<dbReference type="InterPro" id="IPR023834">
    <property type="entry name" value="T7SS_pept_S8A_mycosin"/>
</dbReference>
<evidence type="ECO:0000256" key="4">
    <source>
        <dbReference type="ARBA" id="ARBA00022670"/>
    </source>
</evidence>
<evidence type="ECO:0000256" key="1">
    <source>
        <dbReference type="ARBA" id="ARBA00004162"/>
    </source>
</evidence>
<dbReference type="EMBL" id="FTNF01000009">
    <property type="protein sequence ID" value="SIR37348.1"/>
    <property type="molecule type" value="Genomic_DNA"/>
</dbReference>
<proteinExistence type="inferred from homology"/>
<sequence length="391" mass="39967">MQSNFPIGLAAIAITATLAPPPLTESGLATKFDEARRIRNDQWHLRYLRITQAHEFNQGKGVIVAVPDTGVDPHPDLRDNVLHGTDIIGGGSGEGRQDKDSHGTSMAGLIAAHGRSESIGALGIAPKAKVLPIFDSPPNSEGNPDDLASSIEFALMKGADVISISAVAGASPRLQRALSAARAADVVVVAAAGNRPSDAGVRYPATEEGVVAVGGIDRLGQHAAVSVTGSQIDVVAPAVDIYSTSYDGKYSKGTGTSGATAIVAGAVALIRSKYPYLPAREVVHRLTATAIDKGPPGRDDEYGYGVIDIVAALTADVPPLGFESPTPSAPAGGGPSTTAAAAPPDDSLGSDSAATVRGLATLGVIVAAGVTWAVIVRRRRRGDDPPPRISR</sequence>
<organism evidence="14 15">
    <name type="scientific">Micromonospora avicenniae</name>
    <dbReference type="NCBI Taxonomy" id="1198245"/>
    <lineage>
        <taxon>Bacteria</taxon>
        <taxon>Bacillati</taxon>
        <taxon>Actinomycetota</taxon>
        <taxon>Actinomycetes</taxon>
        <taxon>Micromonosporales</taxon>
        <taxon>Micromonosporaceae</taxon>
        <taxon>Micromonospora</taxon>
    </lineage>
</organism>
<dbReference type="PANTHER" id="PTHR43399:SF4">
    <property type="entry name" value="CELL WALL-ASSOCIATED PROTEASE"/>
    <property type="match status" value="1"/>
</dbReference>
<evidence type="ECO:0000259" key="13">
    <source>
        <dbReference type="Pfam" id="PF00082"/>
    </source>
</evidence>
<dbReference type="GO" id="GO:0005886">
    <property type="term" value="C:plasma membrane"/>
    <property type="evidence" value="ECO:0007669"/>
    <property type="project" value="UniProtKB-SubCell"/>
</dbReference>
<dbReference type="Gene3D" id="3.40.50.200">
    <property type="entry name" value="Peptidase S8/S53 domain"/>
    <property type="match status" value="1"/>
</dbReference>
<dbReference type="InterPro" id="IPR036852">
    <property type="entry name" value="Peptidase_S8/S53_dom_sf"/>
</dbReference>
<dbReference type="SUPFAM" id="SSF52743">
    <property type="entry name" value="Subtilisin-like"/>
    <property type="match status" value="1"/>
</dbReference>
<protein>
    <submittedName>
        <fullName evidence="14">Type VII secretion-associated serine protease mycosin</fullName>
    </submittedName>
</protein>
<evidence type="ECO:0000256" key="10">
    <source>
        <dbReference type="PROSITE-ProRule" id="PRU01240"/>
    </source>
</evidence>
<dbReference type="InterPro" id="IPR051048">
    <property type="entry name" value="Peptidase_S8/S53_subtilisin"/>
</dbReference>
<keyword evidence="15" id="KW-1185">Reference proteome</keyword>
<dbReference type="OrthoDB" id="5240330at2"/>
<dbReference type="STRING" id="1198245.SAMN05444858_10976"/>
<name>A0A1N7AE52_9ACTN</name>
<feature type="compositionally biased region" description="Low complexity" evidence="11">
    <location>
        <begin position="324"/>
        <end position="344"/>
    </location>
</feature>
<evidence type="ECO:0000256" key="5">
    <source>
        <dbReference type="ARBA" id="ARBA00022692"/>
    </source>
</evidence>
<keyword evidence="4 10" id="KW-0645">Protease</keyword>
<dbReference type="InterPro" id="IPR000209">
    <property type="entry name" value="Peptidase_S8/S53_dom"/>
</dbReference>
<dbReference type="PRINTS" id="PR00723">
    <property type="entry name" value="SUBTILISIN"/>
</dbReference>
<feature type="domain" description="Peptidase S8/S53" evidence="13">
    <location>
        <begin position="59"/>
        <end position="305"/>
    </location>
</feature>
<evidence type="ECO:0000256" key="9">
    <source>
        <dbReference type="ARBA" id="ARBA00023136"/>
    </source>
</evidence>
<keyword evidence="7 10" id="KW-0720">Serine protease</keyword>
<evidence type="ECO:0000256" key="12">
    <source>
        <dbReference type="SAM" id="Phobius"/>
    </source>
</evidence>
<gene>
    <name evidence="14" type="ORF">SAMN05444858_10976</name>
</gene>
<dbReference type="RefSeq" id="WP_076471129.1">
    <property type="nucleotide sequence ID" value="NZ_FTNF01000009.1"/>
</dbReference>
<feature type="region of interest" description="Disordered" evidence="11">
    <location>
        <begin position="321"/>
        <end position="351"/>
    </location>
</feature>
<keyword evidence="6 10" id="KW-0378">Hydrolase</keyword>
<evidence type="ECO:0000256" key="3">
    <source>
        <dbReference type="ARBA" id="ARBA00022475"/>
    </source>
</evidence>
<reference evidence="14 15" key="1">
    <citation type="submission" date="2017-01" db="EMBL/GenBank/DDBJ databases">
        <authorList>
            <person name="Mah S.A."/>
            <person name="Swanson W.J."/>
            <person name="Moy G.W."/>
            <person name="Vacquier V.D."/>
        </authorList>
    </citation>
    <scope>NUCLEOTIDE SEQUENCE [LARGE SCALE GENOMIC DNA]</scope>
    <source>
        <strain evidence="14 15">DSM 45758</strain>
    </source>
</reference>
<dbReference type="AlphaFoldDB" id="A0A1N7AE52"/>
<dbReference type="Pfam" id="PF00082">
    <property type="entry name" value="Peptidase_S8"/>
    <property type="match status" value="1"/>
</dbReference>
<comment type="subcellular location">
    <subcellularLocation>
        <location evidence="1">Cell membrane</location>
        <topology evidence="1">Single-pass membrane protein</topology>
    </subcellularLocation>
</comment>
<evidence type="ECO:0000313" key="14">
    <source>
        <dbReference type="EMBL" id="SIR37348.1"/>
    </source>
</evidence>
<feature type="active site" description="Charge relay system" evidence="10">
    <location>
        <position position="102"/>
    </location>
</feature>
<dbReference type="InterPro" id="IPR015500">
    <property type="entry name" value="Peptidase_S8_subtilisin-rel"/>
</dbReference>
<evidence type="ECO:0000256" key="6">
    <source>
        <dbReference type="ARBA" id="ARBA00022801"/>
    </source>
</evidence>
<dbReference type="Proteomes" id="UP000186004">
    <property type="component" value="Unassembled WGS sequence"/>
</dbReference>
<evidence type="ECO:0000256" key="11">
    <source>
        <dbReference type="SAM" id="MobiDB-lite"/>
    </source>
</evidence>
<dbReference type="NCBIfam" id="TIGR03921">
    <property type="entry name" value="T7SS_mycosin"/>
    <property type="match status" value="1"/>
</dbReference>
<feature type="transmembrane region" description="Helical" evidence="12">
    <location>
        <begin position="358"/>
        <end position="376"/>
    </location>
</feature>
<evidence type="ECO:0000256" key="8">
    <source>
        <dbReference type="ARBA" id="ARBA00022989"/>
    </source>
</evidence>
<dbReference type="PANTHER" id="PTHR43399">
    <property type="entry name" value="SUBTILISIN-RELATED"/>
    <property type="match status" value="1"/>
</dbReference>
<keyword evidence="5 12" id="KW-0812">Transmembrane</keyword>
<comment type="similarity">
    <text evidence="2 10">Belongs to the peptidase S8 family.</text>
</comment>
<accession>A0A1N7AE52</accession>
<evidence type="ECO:0000256" key="7">
    <source>
        <dbReference type="ARBA" id="ARBA00022825"/>
    </source>
</evidence>
<evidence type="ECO:0000256" key="2">
    <source>
        <dbReference type="ARBA" id="ARBA00011073"/>
    </source>
</evidence>